<organism evidence="1 2">
    <name type="scientific">Cladophialophora psammophila CBS 110553</name>
    <dbReference type="NCBI Taxonomy" id="1182543"/>
    <lineage>
        <taxon>Eukaryota</taxon>
        <taxon>Fungi</taxon>
        <taxon>Dikarya</taxon>
        <taxon>Ascomycota</taxon>
        <taxon>Pezizomycotina</taxon>
        <taxon>Eurotiomycetes</taxon>
        <taxon>Chaetothyriomycetidae</taxon>
        <taxon>Chaetothyriales</taxon>
        <taxon>Herpotrichiellaceae</taxon>
        <taxon>Cladophialophora</taxon>
    </lineage>
</organism>
<gene>
    <name evidence="1" type="ORF">A1O5_11943</name>
</gene>
<keyword evidence="2" id="KW-1185">Reference proteome</keyword>
<evidence type="ECO:0000313" key="2">
    <source>
        <dbReference type="Proteomes" id="UP000019471"/>
    </source>
</evidence>
<sequence length="73" mass="8533">MRINRRSRETTIRYNLESIILLPPLLSKSTMNHGSYEQSVPRPEVVSPPSPMLFVYEIVNVLYPEHQYLCTVQ</sequence>
<protein>
    <submittedName>
        <fullName evidence="1">Uncharacterized protein</fullName>
    </submittedName>
</protein>
<accession>W9W9E8</accession>
<reference evidence="1 2" key="1">
    <citation type="submission" date="2013-03" db="EMBL/GenBank/DDBJ databases">
        <title>The Genome Sequence of Cladophialophora psammophila CBS 110553.</title>
        <authorList>
            <consortium name="The Broad Institute Genomics Platform"/>
            <person name="Cuomo C."/>
            <person name="de Hoog S."/>
            <person name="Gorbushina A."/>
            <person name="Walker B."/>
            <person name="Young S.K."/>
            <person name="Zeng Q."/>
            <person name="Gargeya S."/>
            <person name="Fitzgerald M."/>
            <person name="Haas B."/>
            <person name="Abouelleil A."/>
            <person name="Allen A.W."/>
            <person name="Alvarado L."/>
            <person name="Arachchi H.M."/>
            <person name="Berlin A.M."/>
            <person name="Chapman S.B."/>
            <person name="Gainer-Dewar J."/>
            <person name="Goldberg J."/>
            <person name="Griggs A."/>
            <person name="Gujja S."/>
            <person name="Hansen M."/>
            <person name="Howarth C."/>
            <person name="Imamovic A."/>
            <person name="Ireland A."/>
            <person name="Larimer J."/>
            <person name="McCowan C."/>
            <person name="Murphy C."/>
            <person name="Pearson M."/>
            <person name="Poon T.W."/>
            <person name="Priest M."/>
            <person name="Roberts A."/>
            <person name="Saif S."/>
            <person name="Shea T."/>
            <person name="Sisk P."/>
            <person name="Sykes S."/>
            <person name="Wortman J."/>
            <person name="Nusbaum C."/>
            <person name="Birren B."/>
        </authorList>
    </citation>
    <scope>NUCLEOTIDE SEQUENCE [LARGE SCALE GENOMIC DNA]</scope>
    <source>
        <strain evidence="1 2">CBS 110553</strain>
    </source>
</reference>
<dbReference type="EMBL" id="AMGX01000030">
    <property type="protein sequence ID" value="EXJ61151.1"/>
    <property type="molecule type" value="Genomic_DNA"/>
</dbReference>
<dbReference type="HOGENOM" id="CLU_2704620_0_0_1"/>
<dbReference type="RefSeq" id="XP_007750702.1">
    <property type="nucleotide sequence ID" value="XM_007752512.1"/>
</dbReference>
<evidence type="ECO:0000313" key="1">
    <source>
        <dbReference type="EMBL" id="EXJ61151.1"/>
    </source>
</evidence>
<dbReference type="Proteomes" id="UP000019471">
    <property type="component" value="Unassembled WGS sequence"/>
</dbReference>
<dbReference type="AlphaFoldDB" id="W9W9E8"/>
<proteinExistence type="predicted"/>
<comment type="caution">
    <text evidence="1">The sequence shown here is derived from an EMBL/GenBank/DDBJ whole genome shotgun (WGS) entry which is preliminary data.</text>
</comment>
<dbReference type="GeneID" id="19196629"/>
<name>W9W9E8_9EURO</name>